<dbReference type="Gramene" id="KGN54254">
    <property type="protein sequence ID" value="KGN54254"/>
    <property type="gene ID" value="Csa_4G296080"/>
</dbReference>
<evidence type="ECO:0000256" key="4">
    <source>
        <dbReference type="ARBA" id="ARBA00023163"/>
    </source>
</evidence>
<dbReference type="GO" id="GO:0003677">
    <property type="term" value="F:DNA binding"/>
    <property type="evidence" value="ECO:0007669"/>
    <property type="project" value="UniProtKB-KW"/>
</dbReference>
<accession>A0A0A0KZK5</accession>
<dbReference type="OMA" id="NIAMEFM"/>
<name>A0A0A0KZK5_CUCSA</name>
<evidence type="ECO:0000313" key="8">
    <source>
        <dbReference type="Proteomes" id="UP000029981"/>
    </source>
</evidence>
<keyword evidence="4" id="KW-0804">Transcription</keyword>
<comment type="subcellular location">
    <subcellularLocation>
        <location evidence="1">Nucleus</location>
    </subcellularLocation>
</comment>
<reference evidence="7 8" key="1">
    <citation type="journal article" date="2009" name="Nat. Genet.">
        <title>The genome of the cucumber, Cucumis sativus L.</title>
        <authorList>
            <person name="Huang S."/>
            <person name="Li R."/>
            <person name="Zhang Z."/>
            <person name="Li L."/>
            <person name="Gu X."/>
            <person name="Fan W."/>
            <person name="Lucas W.J."/>
            <person name="Wang X."/>
            <person name="Xie B."/>
            <person name="Ni P."/>
            <person name="Ren Y."/>
            <person name="Zhu H."/>
            <person name="Li J."/>
            <person name="Lin K."/>
            <person name="Jin W."/>
            <person name="Fei Z."/>
            <person name="Li G."/>
            <person name="Staub J."/>
            <person name="Kilian A."/>
            <person name="van der Vossen E.A."/>
            <person name="Wu Y."/>
            <person name="Guo J."/>
            <person name="He J."/>
            <person name="Jia Z."/>
            <person name="Ren Y."/>
            <person name="Tian G."/>
            <person name="Lu Y."/>
            <person name="Ruan J."/>
            <person name="Qian W."/>
            <person name="Wang M."/>
            <person name="Huang Q."/>
            <person name="Li B."/>
            <person name="Xuan Z."/>
            <person name="Cao J."/>
            <person name="Asan"/>
            <person name="Wu Z."/>
            <person name="Zhang J."/>
            <person name="Cai Q."/>
            <person name="Bai Y."/>
            <person name="Zhao B."/>
            <person name="Han Y."/>
            <person name="Li Y."/>
            <person name="Li X."/>
            <person name="Wang S."/>
            <person name="Shi Q."/>
            <person name="Liu S."/>
            <person name="Cho W.K."/>
            <person name="Kim J.Y."/>
            <person name="Xu Y."/>
            <person name="Heller-Uszynska K."/>
            <person name="Miao H."/>
            <person name="Cheng Z."/>
            <person name="Zhang S."/>
            <person name="Wu J."/>
            <person name="Yang Y."/>
            <person name="Kang H."/>
            <person name="Li M."/>
            <person name="Liang H."/>
            <person name="Ren X."/>
            <person name="Shi Z."/>
            <person name="Wen M."/>
            <person name="Jian M."/>
            <person name="Yang H."/>
            <person name="Zhang G."/>
            <person name="Yang Z."/>
            <person name="Chen R."/>
            <person name="Liu S."/>
            <person name="Li J."/>
            <person name="Ma L."/>
            <person name="Liu H."/>
            <person name="Zhou Y."/>
            <person name="Zhao J."/>
            <person name="Fang X."/>
            <person name="Li G."/>
            <person name="Fang L."/>
            <person name="Li Y."/>
            <person name="Liu D."/>
            <person name="Zheng H."/>
            <person name="Zhang Y."/>
            <person name="Qin N."/>
            <person name="Li Z."/>
            <person name="Yang G."/>
            <person name="Yang S."/>
            <person name="Bolund L."/>
            <person name="Kristiansen K."/>
            <person name="Zheng H."/>
            <person name="Li S."/>
            <person name="Zhang X."/>
            <person name="Yang H."/>
            <person name="Wang J."/>
            <person name="Sun R."/>
            <person name="Zhang B."/>
            <person name="Jiang S."/>
            <person name="Wang J."/>
            <person name="Du Y."/>
            <person name="Li S."/>
        </authorList>
    </citation>
    <scope>NUCLEOTIDE SEQUENCE [LARGE SCALE GENOMIC DNA]</scope>
    <source>
        <strain evidence="8">cv. 9930</strain>
    </source>
</reference>
<sequence>MLDWSDSSKIDENRSLIIRTLREVVKRVVVEFRMLSSPLNDTSGRANQDGVVDAIPVSFRPPSSNLNMVVRRQRVTTLLIGETLISFELPYDCPFHSDDIDELEEAEKNEMEKTNNGREIIYNVHRLNFWQRLRGWRMERRQRINGRFDMYYHHLRSGKVFRSVAEVVNFFMYEVYPDKPGSKSSLDGQIHFSGFKRERRRKGVTSLKKKMEEQERKNRAEREKWIAMLFDLNNNNNNNDYNKREETHHRHVPMFDLNADHQKEEEEEVQQQVENYCCAANRNLMYDVVGDNYNNQENDASDHQKEIVEKFLADSYNNLMNLPNTNNEGKKSKAFSFDINEKFCEEEEEEKDARNKQAAEQFLAEAYNNLMNLHNNNTQQPTSRKGKEKMPPSSTDEKAGKKVKFFPPTSSPFPNTPININSIPLENIAMEFMEAQEPTCIPNMKTNHFNFLEENRPNNFIFTDICESSAAPARRASQGDGPGSSSASFHVDECDLINHIPESSDMFDLAIFLAKNRGGNNGGF</sequence>
<dbReference type="InterPro" id="IPR016177">
    <property type="entry name" value="DNA-bd_dom_sf"/>
</dbReference>
<evidence type="ECO:0000256" key="5">
    <source>
        <dbReference type="ARBA" id="ARBA00023242"/>
    </source>
</evidence>
<evidence type="ECO:0000256" key="1">
    <source>
        <dbReference type="ARBA" id="ARBA00004123"/>
    </source>
</evidence>
<dbReference type="GO" id="GO:0005634">
    <property type="term" value="C:nucleus"/>
    <property type="evidence" value="ECO:0007669"/>
    <property type="project" value="UniProtKB-SubCell"/>
</dbReference>
<dbReference type="Proteomes" id="UP000029981">
    <property type="component" value="Chromosome 4"/>
</dbReference>
<gene>
    <name evidence="7" type="ORF">Csa_4G296080</name>
</gene>
<keyword evidence="2" id="KW-0805">Transcription regulation</keyword>
<dbReference type="EMBL" id="CM002925">
    <property type="protein sequence ID" value="KGN54254.1"/>
    <property type="molecule type" value="Genomic_DNA"/>
</dbReference>
<keyword evidence="3" id="KW-0238">DNA-binding</keyword>
<evidence type="ECO:0000256" key="2">
    <source>
        <dbReference type="ARBA" id="ARBA00023015"/>
    </source>
</evidence>
<dbReference type="SUPFAM" id="SSF54171">
    <property type="entry name" value="DNA-binding domain"/>
    <property type="match status" value="1"/>
</dbReference>
<keyword evidence="5" id="KW-0539">Nucleus</keyword>
<protein>
    <recommendedName>
        <fullName evidence="9">MBD domain-containing protein</fullName>
    </recommendedName>
</protein>
<proteinExistence type="predicted"/>
<dbReference type="Gene3D" id="3.30.890.10">
    <property type="entry name" value="Methyl-cpg-binding Protein 2, Chain A"/>
    <property type="match status" value="1"/>
</dbReference>
<evidence type="ECO:0008006" key="9">
    <source>
        <dbReference type="Google" id="ProtNLM"/>
    </source>
</evidence>
<feature type="region of interest" description="Disordered" evidence="6">
    <location>
        <begin position="373"/>
        <end position="411"/>
    </location>
</feature>
<evidence type="ECO:0000313" key="7">
    <source>
        <dbReference type="EMBL" id="KGN54254.1"/>
    </source>
</evidence>
<dbReference type="AlphaFoldDB" id="A0A0A0KZK5"/>
<organism evidence="7 8">
    <name type="scientific">Cucumis sativus</name>
    <name type="common">Cucumber</name>
    <dbReference type="NCBI Taxonomy" id="3659"/>
    <lineage>
        <taxon>Eukaryota</taxon>
        <taxon>Viridiplantae</taxon>
        <taxon>Streptophyta</taxon>
        <taxon>Embryophyta</taxon>
        <taxon>Tracheophyta</taxon>
        <taxon>Spermatophyta</taxon>
        <taxon>Magnoliopsida</taxon>
        <taxon>eudicotyledons</taxon>
        <taxon>Gunneridae</taxon>
        <taxon>Pentapetalae</taxon>
        <taxon>rosids</taxon>
        <taxon>fabids</taxon>
        <taxon>Cucurbitales</taxon>
        <taxon>Cucurbitaceae</taxon>
        <taxon>Benincaseae</taxon>
        <taxon>Cucumis</taxon>
    </lineage>
</organism>
<reference evidence="7 8" key="4">
    <citation type="journal article" date="2011" name="BMC Genomics">
        <title>RNA-Seq improves annotation of protein-coding genes in the cucumber genome.</title>
        <authorList>
            <person name="Li Z."/>
            <person name="Zhang Z."/>
            <person name="Yan P."/>
            <person name="Huang S."/>
            <person name="Fei Z."/>
            <person name="Lin K."/>
        </authorList>
    </citation>
    <scope>NUCLEOTIDE SEQUENCE [LARGE SCALE GENOMIC DNA]</scope>
    <source>
        <strain evidence="8">cv. 9930</strain>
    </source>
</reference>
<reference evidence="7 8" key="2">
    <citation type="journal article" date="2009" name="PLoS ONE">
        <title>An integrated genetic and cytogenetic map of the cucumber genome.</title>
        <authorList>
            <person name="Ren Y."/>
            <person name="Zhang Z."/>
            <person name="Liu J."/>
            <person name="Staub J.E."/>
            <person name="Han Y."/>
            <person name="Cheng Z."/>
            <person name="Li X."/>
            <person name="Lu J."/>
            <person name="Miao H."/>
            <person name="Kang H."/>
            <person name="Xie B."/>
            <person name="Gu X."/>
            <person name="Wang X."/>
            <person name="Du Y."/>
            <person name="Jin W."/>
            <person name="Huang S."/>
        </authorList>
    </citation>
    <scope>NUCLEOTIDE SEQUENCE [LARGE SCALE GENOMIC DNA]</scope>
    <source>
        <strain evidence="8">cv. 9930</strain>
    </source>
</reference>
<evidence type="ECO:0000256" key="6">
    <source>
        <dbReference type="SAM" id="MobiDB-lite"/>
    </source>
</evidence>
<evidence type="ECO:0000256" key="3">
    <source>
        <dbReference type="ARBA" id="ARBA00023125"/>
    </source>
</evidence>
<reference evidence="7 8" key="3">
    <citation type="journal article" date="2010" name="BMC Genomics">
        <title>Transcriptome sequencing and comparative analysis of cucumber flowers with different sex types.</title>
        <authorList>
            <person name="Guo S."/>
            <person name="Zheng Y."/>
            <person name="Joung J.G."/>
            <person name="Liu S."/>
            <person name="Zhang Z."/>
            <person name="Crasta O.R."/>
            <person name="Sobral B.W."/>
            <person name="Xu Y."/>
            <person name="Huang S."/>
            <person name="Fei Z."/>
        </authorList>
    </citation>
    <scope>NUCLEOTIDE SEQUENCE [LARGE SCALE GENOMIC DNA]</scope>
    <source>
        <strain evidence="8">cv. 9930</strain>
    </source>
</reference>
<keyword evidence="8" id="KW-1185">Reference proteome</keyword>